<feature type="coiled-coil region" evidence="1">
    <location>
        <begin position="5"/>
        <end position="32"/>
    </location>
</feature>
<name>A0A8X7XEV0_POLSE</name>
<protein>
    <submittedName>
        <fullName evidence="4">MOCS3 sulfurtransferase</fullName>
    </submittedName>
</protein>
<dbReference type="InterPro" id="IPR035985">
    <property type="entry name" value="Ubiquitin-activating_enz"/>
</dbReference>
<keyword evidence="2" id="KW-0812">Transmembrane</keyword>
<dbReference type="InterPro" id="IPR000594">
    <property type="entry name" value="ThiF_NAD_FAD-bd"/>
</dbReference>
<evidence type="ECO:0000313" key="4">
    <source>
        <dbReference type="EMBL" id="KAG2467780.1"/>
    </source>
</evidence>
<dbReference type="AlphaFoldDB" id="A0A8X7XEV0"/>
<dbReference type="PANTHER" id="PTHR10953:SF102">
    <property type="entry name" value="ADENYLYLTRANSFERASE AND SULFURTRANSFERASE MOCS3"/>
    <property type="match status" value="1"/>
</dbReference>
<keyword evidence="2" id="KW-0472">Membrane</keyword>
<dbReference type="Proteomes" id="UP000886611">
    <property type="component" value="Unassembled WGS sequence"/>
</dbReference>
<dbReference type="GO" id="GO:0032447">
    <property type="term" value="P:protein urmylation"/>
    <property type="evidence" value="ECO:0007669"/>
    <property type="project" value="TreeGrafter"/>
</dbReference>
<dbReference type="InterPro" id="IPR045886">
    <property type="entry name" value="ThiF/MoeB/HesA"/>
</dbReference>
<dbReference type="Gene3D" id="3.40.50.720">
    <property type="entry name" value="NAD(P)-binding Rossmann-like Domain"/>
    <property type="match status" value="1"/>
</dbReference>
<reference evidence="4 5" key="1">
    <citation type="journal article" date="2021" name="Cell">
        <title>Tracing the genetic footprints of vertebrate landing in non-teleost ray-finned fishes.</title>
        <authorList>
            <person name="Bi X."/>
            <person name="Wang K."/>
            <person name="Yang L."/>
            <person name="Pan H."/>
            <person name="Jiang H."/>
            <person name="Wei Q."/>
            <person name="Fang M."/>
            <person name="Yu H."/>
            <person name="Zhu C."/>
            <person name="Cai Y."/>
            <person name="He Y."/>
            <person name="Gan X."/>
            <person name="Zeng H."/>
            <person name="Yu D."/>
            <person name="Zhu Y."/>
            <person name="Jiang H."/>
            <person name="Qiu Q."/>
            <person name="Yang H."/>
            <person name="Zhang Y.E."/>
            <person name="Wang W."/>
            <person name="Zhu M."/>
            <person name="He S."/>
            <person name="Zhang G."/>
        </authorList>
    </citation>
    <scope>NUCLEOTIDE SEQUENCE [LARGE SCALE GENOMIC DNA]</scope>
    <source>
        <strain evidence="4">Bchr_013</strain>
    </source>
</reference>
<keyword evidence="5" id="KW-1185">Reference proteome</keyword>
<dbReference type="EMBL" id="JAATIS010000485">
    <property type="protein sequence ID" value="KAG2467780.1"/>
    <property type="molecule type" value="Genomic_DNA"/>
</dbReference>
<sequence length="226" mass="25291">MEQDVARIIAELTAKEKEVADLKAKLESLQKDSHTTASLHPMKDISSTLDHLRKKASLNNDEIMRYSRQLLLPEFGVKGQVNLLKTSVLIVGCGGLGCPVAQYLASAGIGRLGLLDYDTVELSNLHRQVLHGENRIGWPKAFSAAESLKRLNSTVECIPYHVQLTPENAMQLIQQYPFFNSSGCLRMCSCDIRILYVCLEFSFAVPYCQAFPILLPLLFFNTKLFL</sequence>
<feature type="non-terminal residue" evidence="4">
    <location>
        <position position="226"/>
    </location>
</feature>
<feature type="domain" description="THIF-type NAD/FAD binding fold" evidence="3">
    <location>
        <begin position="66"/>
        <end position="176"/>
    </location>
</feature>
<dbReference type="CDD" id="cd00757">
    <property type="entry name" value="ThiF_MoeB_HesA_family"/>
    <property type="match status" value="1"/>
</dbReference>
<evidence type="ECO:0000313" key="5">
    <source>
        <dbReference type="Proteomes" id="UP000886611"/>
    </source>
</evidence>
<gene>
    <name evidence="4" type="primary">Mocs3_1</name>
    <name evidence="4" type="ORF">GTO96_0015070</name>
</gene>
<dbReference type="GO" id="GO:0004792">
    <property type="term" value="F:thiosulfate-cyanide sulfurtransferase activity"/>
    <property type="evidence" value="ECO:0007669"/>
    <property type="project" value="TreeGrafter"/>
</dbReference>
<accession>A0A8X7XEV0</accession>
<dbReference type="Pfam" id="PF00899">
    <property type="entry name" value="ThiF"/>
    <property type="match status" value="1"/>
</dbReference>
<proteinExistence type="predicted"/>
<organism evidence="4 5">
    <name type="scientific">Polypterus senegalus</name>
    <name type="common">Senegal bichir</name>
    <dbReference type="NCBI Taxonomy" id="55291"/>
    <lineage>
        <taxon>Eukaryota</taxon>
        <taxon>Metazoa</taxon>
        <taxon>Chordata</taxon>
        <taxon>Craniata</taxon>
        <taxon>Vertebrata</taxon>
        <taxon>Euteleostomi</taxon>
        <taxon>Actinopterygii</taxon>
        <taxon>Polypteriformes</taxon>
        <taxon>Polypteridae</taxon>
        <taxon>Polypterus</taxon>
    </lineage>
</organism>
<keyword evidence="1" id="KW-0175">Coiled coil</keyword>
<keyword evidence="2" id="KW-1133">Transmembrane helix</keyword>
<dbReference type="GO" id="GO:0016779">
    <property type="term" value="F:nucleotidyltransferase activity"/>
    <property type="evidence" value="ECO:0007669"/>
    <property type="project" value="TreeGrafter"/>
</dbReference>
<dbReference type="GO" id="GO:0005737">
    <property type="term" value="C:cytoplasm"/>
    <property type="evidence" value="ECO:0007669"/>
    <property type="project" value="TreeGrafter"/>
</dbReference>
<evidence type="ECO:0000259" key="3">
    <source>
        <dbReference type="Pfam" id="PF00899"/>
    </source>
</evidence>
<feature type="non-terminal residue" evidence="4">
    <location>
        <position position="1"/>
    </location>
</feature>
<dbReference type="PANTHER" id="PTHR10953">
    <property type="entry name" value="UBIQUITIN-ACTIVATING ENZYME E1"/>
    <property type="match status" value="1"/>
</dbReference>
<feature type="transmembrane region" description="Helical" evidence="2">
    <location>
        <begin position="194"/>
        <end position="220"/>
    </location>
</feature>
<evidence type="ECO:0000256" key="1">
    <source>
        <dbReference type="SAM" id="Coils"/>
    </source>
</evidence>
<evidence type="ECO:0000256" key="2">
    <source>
        <dbReference type="SAM" id="Phobius"/>
    </source>
</evidence>
<comment type="caution">
    <text evidence="4">The sequence shown here is derived from an EMBL/GenBank/DDBJ whole genome shotgun (WGS) entry which is preliminary data.</text>
</comment>
<dbReference type="GO" id="GO:0002143">
    <property type="term" value="P:tRNA wobble position uridine thiolation"/>
    <property type="evidence" value="ECO:0007669"/>
    <property type="project" value="TreeGrafter"/>
</dbReference>
<dbReference type="GO" id="GO:0042292">
    <property type="term" value="F:URM1 activating enzyme activity"/>
    <property type="evidence" value="ECO:0007669"/>
    <property type="project" value="TreeGrafter"/>
</dbReference>
<dbReference type="SUPFAM" id="SSF69572">
    <property type="entry name" value="Activating enzymes of the ubiquitin-like proteins"/>
    <property type="match status" value="1"/>
</dbReference>